<dbReference type="GO" id="GO:0016020">
    <property type="term" value="C:membrane"/>
    <property type="evidence" value="ECO:0007669"/>
    <property type="project" value="TreeGrafter"/>
</dbReference>
<name>A0A168E0D6_9CLOT</name>
<keyword evidence="3" id="KW-1185">Reference proteome</keyword>
<gene>
    <name evidence="2" type="primary">pdaA_1</name>
    <name evidence="2" type="ORF">CLMAG_05590</name>
</gene>
<dbReference type="InterPro" id="IPR050248">
    <property type="entry name" value="Polysacc_deacetylase_ArnD"/>
</dbReference>
<dbReference type="Gene3D" id="3.20.20.370">
    <property type="entry name" value="Glycoside hydrolase/deacetylase"/>
    <property type="match status" value="1"/>
</dbReference>
<dbReference type="STRING" id="1121326.CLMAG_05590"/>
<dbReference type="InterPro" id="IPR014132">
    <property type="entry name" value="PdaB-like"/>
</dbReference>
<organism evidence="2 3">
    <name type="scientific">Clostridium magnum DSM 2767</name>
    <dbReference type="NCBI Taxonomy" id="1121326"/>
    <lineage>
        <taxon>Bacteria</taxon>
        <taxon>Bacillati</taxon>
        <taxon>Bacillota</taxon>
        <taxon>Clostridia</taxon>
        <taxon>Eubacteriales</taxon>
        <taxon>Clostridiaceae</taxon>
        <taxon>Clostridium</taxon>
    </lineage>
</organism>
<dbReference type="PATRIC" id="fig|1121326.3.peg.515"/>
<sequence>MNLRISKKIIIIFSLLFIGAASSVFMNYRNTTTFIKIDRSLPIYCIDTKEKKIALSFDVSWGKDNTEKILETLDKYNVKATFFVVGGWIDQYPDKLKEIYKRGHEIGNHSNMHPDMTKLSREKIIQDIDIADAKIMQVTGEPTKLFRCPSGSYNDTVIEIVKETGHYCVQWDVDSVDWREEGSDLEYNRVIKNTKSGSILLFHNNAKYTPDNLPRIIEKLQSEGYKFVKVGDLIYKDNYKIDYSGKQIAN</sequence>
<dbReference type="SUPFAM" id="SSF88713">
    <property type="entry name" value="Glycoside hydrolase/deacetylase"/>
    <property type="match status" value="1"/>
</dbReference>
<evidence type="ECO:0000313" key="2">
    <source>
        <dbReference type="EMBL" id="KZL93513.1"/>
    </source>
</evidence>
<dbReference type="GO" id="GO:0016810">
    <property type="term" value="F:hydrolase activity, acting on carbon-nitrogen (but not peptide) bonds"/>
    <property type="evidence" value="ECO:0007669"/>
    <property type="project" value="InterPro"/>
</dbReference>
<keyword evidence="2" id="KW-0378">Hydrolase</keyword>
<protein>
    <submittedName>
        <fullName evidence="2">Peptidoglycan-N-acetylmuramic acid deacetylase PdaA</fullName>
        <ecNumber evidence="2">3.5.1.-</ecNumber>
    </submittedName>
</protein>
<accession>A0A168E0D6</accession>
<dbReference type="PANTHER" id="PTHR10587">
    <property type="entry name" value="GLYCOSYL TRANSFERASE-RELATED"/>
    <property type="match status" value="1"/>
</dbReference>
<comment type="caution">
    <text evidence="2">The sequence shown here is derived from an EMBL/GenBank/DDBJ whole genome shotgun (WGS) entry which is preliminary data.</text>
</comment>
<reference evidence="2 3" key="1">
    <citation type="submission" date="2016-04" db="EMBL/GenBank/DDBJ databases">
        <title>Genome sequence of Clostridium magnum DSM 2767.</title>
        <authorList>
            <person name="Poehlein A."/>
            <person name="Uhlig R."/>
            <person name="Fischer R."/>
            <person name="Bahl H."/>
            <person name="Daniel R."/>
        </authorList>
    </citation>
    <scope>NUCLEOTIDE SEQUENCE [LARGE SCALE GENOMIC DNA]</scope>
    <source>
        <strain evidence="2 3">DSM 2767</strain>
    </source>
</reference>
<dbReference type="Pfam" id="PF01522">
    <property type="entry name" value="Polysacc_deac_1"/>
    <property type="match status" value="1"/>
</dbReference>
<dbReference type="Proteomes" id="UP000076603">
    <property type="component" value="Unassembled WGS sequence"/>
</dbReference>
<proteinExistence type="predicted"/>
<dbReference type="EC" id="3.5.1.-" evidence="2"/>
<dbReference type="PROSITE" id="PS51677">
    <property type="entry name" value="NODB"/>
    <property type="match status" value="1"/>
</dbReference>
<dbReference type="NCBIfam" id="TIGR02764">
    <property type="entry name" value="spore_ybaN_pdaB"/>
    <property type="match status" value="1"/>
</dbReference>
<dbReference type="EMBL" id="LWAE01000001">
    <property type="protein sequence ID" value="KZL93513.1"/>
    <property type="molecule type" value="Genomic_DNA"/>
</dbReference>
<dbReference type="RefSeq" id="WP_066617622.1">
    <property type="nucleotide sequence ID" value="NZ_FQXL01000024.1"/>
</dbReference>
<dbReference type="PANTHER" id="PTHR10587:SF128">
    <property type="entry name" value="POLYSACCHARIDE DEACETYLASE PDAB-RELATED"/>
    <property type="match status" value="1"/>
</dbReference>
<evidence type="ECO:0000259" key="1">
    <source>
        <dbReference type="PROSITE" id="PS51677"/>
    </source>
</evidence>
<dbReference type="CDD" id="cd10917">
    <property type="entry name" value="CE4_NodB_like_6s_7s"/>
    <property type="match status" value="1"/>
</dbReference>
<dbReference type="GO" id="GO:0005975">
    <property type="term" value="P:carbohydrate metabolic process"/>
    <property type="evidence" value="ECO:0007669"/>
    <property type="project" value="InterPro"/>
</dbReference>
<feature type="domain" description="NodB homology" evidence="1">
    <location>
        <begin position="51"/>
        <end position="228"/>
    </location>
</feature>
<evidence type="ECO:0000313" key="3">
    <source>
        <dbReference type="Proteomes" id="UP000076603"/>
    </source>
</evidence>
<dbReference type="InterPro" id="IPR011330">
    <property type="entry name" value="Glyco_hydro/deAcase_b/a-brl"/>
</dbReference>
<dbReference type="InterPro" id="IPR002509">
    <property type="entry name" value="NODB_dom"/>
</dbReference>
<dbReference type="AlphaFoldDB" id="A0A168E0D6"/>